<reference evidence="1 2" key="1">
    <citation type="journal article" date="2006" name="Science">
        <title>Phytophthora genome sequences uncover evolutionary origins and mechanisms of pathogenesis.</title>
        <authorList>
            <person name="Tyler B.M."/>
            <person name="Tripathy S."/>
            <person name="Zhang X."/>
            <person name="Dehal P."/>
            <person name="Jiang R.H."/>
            <person name="Aerts A."/>
            <person name="Arredondo F.D."/>
            <person name="Baxter L."/>
            <person name="Bensasson D."/>
            <person name="Beynon J.L."/>
            <person name="Chapman J."/>
            <person name="Damasceno C.M."/>
            <person name="Dorrance A.E."/>
            <person name="Dou D."/>
            <person name="Dickerman A.W."/>
            <person name="Dubchak I.L."/>
            <person name="Garbelotto M."/>
            <person name="Gijzen M."/>
            <person name="Gordon S.G."/>
            <person name="Govers F."/>
            <person name="Grunwald N.J."/>
            <person name="Huang W."/>
            <person name="Ivors K.L."/>
            <person name="Jones R.W."/>
            <person name="Kamoun S."/>
            <person name="Krampis K."/>
            <person name="Lamour K.H."/>
            <person name="Lee M.K."/>
            <person name="McDonald W.H."/>
            <person name="Medina M."/>
            <person name="Meijer H.J."/>
            <person name="Nordberg E.K."/>
            <person name="Maclean D.J."/>
            <person name="Ospina-Giraldo M.D."/>
            <person name="Morris P.F."/>
            <person name="Phuntumart V."/>
            <person name="Putnam N.H."/>
            <person name="Rash S."/>
            <person name="Rose J.K."/>
            <person name="Sakihama Y."/>
            <person name="Salamov A.A."/>
            <person name="Savidor A."/>
            <person name="Scheuring C.F."/>
            <person name="Smith B.M."/>
            <person name="Sobral B.W."/>
            <person name="Terry A."/>
            <person name="Torto-Alalibo T.A."/>
            <person name="Win J."/>
            <person name="Xu Z."/>
            <person name="Zhang H."/>
            <person name="Grigoriev I.V."/>
            <person name="Rokhsar D.S."/>
            <person name="Boore J.L."/>
        </authorList>
    </citation>
    <scope>NUCLEOTIDE SEQUENCE [LARGE SCALE GENOMIC DNA]</scope>
    <source>
        <strain evidence="1 2">P6497</strain>
    </source>
</reference>
<evidence type="ECO:0000313" key="1">
    <source>
        <dbReference type="EMBL" id="EGZ08821.1"/>
    </source>
</evidence>
<dbReference type="AlphaFoldDB" id="G5A666"/>
<accession>G5A666</accession>
<protein>
    <recommendedName>
        <fullName evidence="3">Reverse transcriptase domain-containing protein</fullName>
    </recommendedName>
</protein>
<evidence type="ECO:0000313" key="2">
    <source>
        <dbReference type="Proteomes" id="UP000002640"/>
    </source>
</evidence>
<name>G5A666_PHYSP</name>
<keyword evidence="2" id="KW-1185">Reference proteome</keyword>
<dbReference type="RefSeq" id="XP_009535454.1">
    <property type="nucleotide sequence ID" value="XM_009537159.1"/>
</dbReference>
<dbReference type="Proteomes" id="UP000002640">
    <property type="component" value="Unassembled WGS sequence"/>
</dbReference>
<dbReference type="EMBL" id="JH159160">
    <property type="protein sequence ID" value="EGZ08821.1"/>
    <property type="molecule type" value="Genomic_DNA"/>
</dbReference>
<dbReference type="GeneID" id="20644241"/>
<evidence type="ECO:0008006" key="3">
    <source>
        <dbReference type="Google" id="ProtNLM"/>
    </source>
</evidence>
<proteinExistence type="predicted"/>
<gene>
    <name evidence="1" type="ORF">PHYSODRAFT_318727</name>
</gene>
<dbReference type="KEGG" id="psoj:PHYSODRAFT_318727"/>
<sequence length="132" mass="15002">MQTEIDRQLKQHVAPGYGGISQEMWIAAPAVIRNRERRVIELILRTGKAPPTLRRKQMIFLPKAATVDPTLNNTKGLPLWRPITVQSALKSRLFLVVKRYVEPGIPISKMQHGFQRDRTVIDAALLVTLLLE</sequence>
<organism evidence="1 2">
    <name type="scientific">Phytophthora sojae (strain P6497)</name>
    <name type="common">Soybean stem and root rot agent</name>
    <name type="synonym">Phytophthora megasperma f. sp. glycines</name>
    <dbReference type="NCBI Taxonomy" id="1094619"/>
    <lineage>
        <taxon>Eukaryota</taxon>
        <taxon>Sar</taxon>
        <taxon>Stramenopiles</taxon>
        <taxon>Oomycota</taxon>
        <taxon>Peronosporomycetes</taxon>
        <taxon>Peronosporales</taxon>
        <taxon>Peronosporaceae</taxon>
        <taxon>Phytophthora</taxon>
    </lineage>
</organism>
<dbReference type="InParanoid" id="G5A666"/>